<dbReference type="InterPro" id="IPR036047">
    <property type="entry name" value="F-box-like_dom_sf"/>
</dbReference>
<name>A0AAW1W8T3_RUBAR</name>
<comment type="caution">
    <text evidence="2">The sequence shown here is derived from an EMBL/GenBank/DDBJ whole genome shotgun (WGS) entry which is preliminary data.</text>
</comment>
<dbReference type="PANTHER" id="PTHR31900:SF27">
    <property type="entry name" value="FBD DOMAIN-CONTAINING PROTEIN"/>
    <property type="match status" value="1"/>
</dbReference>
<evidence type="ECO:0000259" key="1">
    <source>
        <dbReference type="PROSITE" id="PS50181"/>
    </source>
</evidence>
<dbReference type="Proteomes" id="UP001457282">
    <property type="component" value="Unassembled WGS sequence"/>
</dbReference>
<gene>
    <name evidence="2" type="ORF">M0R45_029807</name>
</gene>
<evidence type="ECO:0000313" key="2">
    <source>
        <dbReference type="EMBL" id="KAK9921290.1"/>
    </source>
</evidence>
<accession>A0AAW1W8T3</accession>
<dbReference type="SUPFAM" id="SSF52047">
    <property type="entry name" value="RNI-like"/>
    <property type="match status" value="1"/>
</dbReference>
<evidence type="ECO:0000313" key="3">
    <source>
        <dbReference type="Proteomes" id="UP001457282"/>
    </source>
</evidence>
<reference evidence="2 3" key="1">
    <citation type="journal article" date="2023" name="G3 (Bethesda)">
        <title>A chromosome-length genome assembly and annotation of blackberry (Rubus argutus, cv. 'Hillquist').</title>
        <authorList>
            <person name="Bruna T."/>
            <person name="Aryal R."/>
            <person name="Dudchenko O."/>
            <person name="Sargent D.J."/>
            <person name="Mead D."/>
            <person name="Buti M."/>
            <person name="Cavallini A."/>
            <person name="Hytonen T."/>
            <person name="Andres J."/>
            <person name="Pham M."/>
            <person name="Weisz D."/>
            <person name="Mascagni F."/>
            <person name="Usai G."/>
            <person name="Natali L."/>
            <person name="Bassil N."/>
            <person name="Fernandez G.E."/>
            <person name="Lomsadze A."/>
            <person name="Armour M."/>
            <person name="Olukolu B."/>
            <person name="Poorten T."/>
            <person name="Britton C."/>
            <person name="Davik J."/>
            <person name="Ashrafi H."/>
            <person name="Aiden E.L."/>
            <person name="Borodovsky M."/>
            <person name="Worthington M."/>
        </authorList>
    </citation>
    <scope>NUCLEOTIDE SEQUENCE [LARGE SCALE GENOMIC DNA]</scope>
    <source>
        <strain evidence="2">PI 553951</strain>
    </source>
</reference>
<organism evidence="2 3">
    <name type="scientific">Rubus argutus</name>
    <name type="common">Southern blackberry</name>
    <dbReference type="NCBI Taxonomy" id="59490"/>
    <lineage>
        <taxon>Eukaryota</taxon>
        <taxon>Viridiplantae</taxon>
        <taxon>Streptophyta</taxon>
        <taxon>Embryophyta</taxon>
        <taxon>Tracheophyta</taxon>
        <taxon>Spermatophyta</taxon>
        <taxon>Magnoliopsida</taxon>
        <taxon>eudicotyledons</taxon>
        <taxon>Gunneridae</taxon>
        <taxon>Pentapetalae</taxon>
        <taxon>rosids</taxon>
        <taxon>fabids</taxon>
        <taxon>Rosales</taxon>
        <taxon>Rosaceae</taxon>
        <taxon>Rosoideae</taxon>
        <taxon>Rosoideae incertae sedis</taxon>
        <taxon>Rubus</taxon>
    </lineage>
</organism>
<dbReference type="PROSITE" id="PS50181">
    <property type="entry name" value="FBOX"/>
    <property type="match status" value="1"/>
</dbReference>
<dbReference type="Gene3D" id="3.80.10.10">
    <property type="entry name" value="Ribonuclease Inhibitor"/>
    <property type="match status" value="1"/>
</dbReference>
<dbReference type="Pfam" id="PF00646">
    <property type="entry name" value="F-box"/>
    <property type="match status" value="1"/>
</dbReference>
<dbReference type="PANTHER" id="PTHR31900">
    <property type="entry name" value="F-BOX/RNI SUPERFAMILY PROTEIN-RELATED"/>
    <property type="match status" value="1"/>
</dbReference>
<dbReference type="Gene3D" id="1.20.1280.50">
    <property type="match status" value="1"/>
</dbReference>
<dbReference type="SUPFAM" id="SSF81383">
    <property type="entry name" value="F-box domain"/>
    <property type="match status" value="1"/>
</dbReference>
<dbReference type="AlphaFoldDB" id="A0AAW1W8T3"/>
<dbReference type="InterPro" id="IPR050232">
    <property type="entry name" value="FBL13/AtMIF1-like"/>
</dbReference>
<dbReference type="InterPro" id="IPR032675">
    <property type="entry name" value="LRR_dom_sf"/>
</dbReference>
<keyword evidence="3" id="KW-1185">Reference proteome</keyword>
<proteinExistence type="predicted"/>
<dbReference type="InterPro" id="IPR001810">
    <property type="entry name" value="F-box_dom"/>
</dbReference>
<dbReference type="Pfam" id="PF23622">
    <property type="entry name" value="LRR_At1g61320_AtMIF1"/>
    <property type="match status" value="1"/>
</dbReference>
<dbReference type="EMBL" id="JBEDUW010000006">
    <property type="protein sequence ID" value="KAK9921290.1"/>
    <property type="molecule type" value="Genomic_DNA"/>
</dbReference>
<protein>
    <recommendedName>
        <fullName evidence="1">F-box domain-containing protein</fullName>
    </recommendedName>
</protein>
<feature type="domain" description="F-box" evidence="1">
    <location>
        <begin position="23"/>
        <end position="71"/>
    </location>
</feature>
<sequence length="480" mass="54648">MERKRKSLAASSSEAPGACADGVFRFFSLPEEVAHHILSFLPVKDLIRYGGLSKRCKEFQLSTPSLNFEGFSHHSNNRHFRLLSSLDRFLVLRRNNKIRCFRIRWKLAAGKTASLYNELYRVITWLHVAVKCNVEVLDLKLTIPDAAEFELPPCIFVCGSLRSLLLECDIVLTTPSVACSTNLQYLKLQKVKIDEGFCKWISCSCKCIKALHFEQVQVENIIIESSSLESFSFVFPLYCDLRQLKISGEKLDDIDIEWRCAITSSTSFNVSAPNLKSLKWIGNFLNHQSLGNLMCLEKAEICLSLPADDYNFDNAFEVLHSMCKVKVLILSEETAKALVREGHLPSQFDDISYLGMNIRSLDDDVVPAMVSLMKGMPNLNTLNLKSNHSINVPKPDECRFDRTYWKSQNLSLILELKEVTIELSSGNIELELARYILEDAKNLQKMVIIYSPQQSNIIRGLKKSKMNSNAIIVFQEKQRK</sequence>
<dbReference type="InterPro" id="IPR055357">
    <property type="entry name" value="LRR_At1g61320_AtMIF1"/>
</dbReference>